<dbReference type="PANTHER" id="PTHR31614:SF5">
    <property type="entry name" value="ALLERGEN-LIKE PROTEIN BRSN20"/>
    <property type="match status" value="1"/>
</dbReference>
<evidence type="ECO:0000313" key="3">
    <source>
        <dbReference type="EMBL" id="PNX79634.1"/>
    </source>
</evidence>
<name>A0A2K3LM81_TRIPR</name>
<sequence length="166" mass="18284">MSKNRRVNEGYSSSCSRGHHLREAIRPAKNPFCLKGHVVCDPCRAGYETSAVTHIAGAEVLLECKKRVGAEVVFTTKAETDSTGEYTIYVNEDHKDQVCDVKLVSSPQNSCNEVVPGRDQARVILTGYNGIASNDRYANAMLFRANEVASGCAEILKQMQELEEDN</sequence>
<comment type="caution">
    <text evidence="3">The sequence shown here is derived from an EMBL/GenBank/DDBJ whole genome shotgun (WGS) entry which is preliminary data.</text>
</comment>
<dbReference type="Proteomes" id="UP000236291">
    <property type="component" value="Unassembled WGS sequence"/>
</dbReference>
<reference evidence="3 4" key="2">
    <citation type="journal article" date="2017" name="Front. Plant Sci.">
        <title>Gene Classification and Mining of Molecular Markers Useful in Red Clover (Trifolium pratense) Breeding.</title>
        <authorList>
            <person name="Istvanek J."/>
            <person name="Dluhosova J."/>
            <person name="Dluhos P."/>
            <person name="Patkova L."/>
            <person name="Nedelnik J."/>
            <person name="Repkova J."/>
        </authorList>
    </citation>
    <scope>NUCLEOTIDE SEQUENCE [LARGE SCALE GENOMIC DNA]</scope>
    <source>
        <strain evidence="4">cv. Tatra</strain>
        <tissue evidence="3">Young leaves</tissue>
    </source>
</reference>
<reference evidence="3 4" key="1">
    <citation type="journal article" date="2014" name="Am. J. Bot.">
        <title>Genome assembly and annotation for red clover (Trifolium pratense; Fabaceae).</title>
        <authorList>
            <person name="Istvanek J."/>
            <person name="Jaros M."/>
            <person name="Krenek A."/>
            <person name="Repkova J."/>
        </authorList>
    </citation>
    <scope>NUCLEOTIDE SEQUENCE [LARGE SCALE GENOMIC DNA]</scope>
    <source>
        <strain evidence="4">cv. Tatra</strain>
        <tissue evidence="3">Young leaves</tissue>
    </source>
</reference>
<keyword evidence="2" id="KW-1015">Disulfide bond</keyword>
<dbReference type="AlphaFoldDB" id="A0A2K3LM81"/>
<dbReference type="InterPro" id="IPR006041">
    <property type="entry name" value="Pollen_Ole_e1_allergen"/>
</dbReference>
<evidence type="ECO:0000313" key="4">
    <source>
        <dbReference type="Proteomes" id="UP000236291"/>
    </source>
</evidence>
<accession>A0A2K3LM81</accession>
<organism evidence="3 4">
    <name type="scientific">Trifolium pratense</name>
    <name type="common">Red clover</name>
    <dbReference type="NCBI Taxonomy" id="57577"/>
    <lineage>
        <taxon>Eukaryota</taxon>
        <taxon>Viridiplantae</taxon>
        <taxon>Streptophyta</taxon>
        <taxon>Embryophyta</taxon>
        <taxon>Tracheophyta</taxon>
        <taxon>Spermatophyta</taxon>
        <taxon>Magnoliopsida</taxon>
        <taxon>eudicotyledons</taxon>
        <taxon>Gunneridae</taxon>
        <taxon>Pentapetalae</taxon>
        <taxon>rosids</taxon>
        <taxon>fabids</taxon>
        <taxon>Fabales</taxon>
        <taxon>Fabaceae</taxon>
        <taxon>Papilionoideae</taxon>
        <taxon>50 kb inversion clade</taxon>
        <taxon>NPAAA clade</taxon>
        <taxon>Hologalegina</taxon>
        <taxon>IRL clade</taxon>
        <taxon>Trifolieae</taxon>
        <taxon>Trifolium</taxon>
    </lineage>
</organism>
<gene>
    <name evidence="3" type="ORF">L195_g035620</name>
</gene>
<comment type="similarity">
    <text evidence="1">Belongs to the Ole e I family.</text>
</comment>
<dbReference type="EMBL" id="ASHM01036335">
    <property type="protein sequence ID" value="PNX79634.1"/>
    <property type="molecule type" value="Genomic_DNA"/>
</dbReference>
<proteinExistence type="inferred from homology"/>
<evidence type="ECO:0000256" key="1">
    <source>
        <dbReference type="ARBA" id="ARBA00010049"/>
    </source>
</evidence>
<dbReference type="PANTHER" id="PTHR31614">
    <property type="entry name" value="PROTEIN DOWNSTREAM OF FLC-RELATED"/>
    <property type="match status" value="1"/>
</dbReference>
<evidence type="ECO:0000256" key="2">
    <source>
        <dbReference type="ARBA" id="ARBA00023157"/>
    </source>
</evidence>
<protein>
    <submittedName>
        <fullName evidence="3">Pollen-specific protein C13-like</fullName>
    </submittedName>
</protein>
<dbReference type="Pfam" id="PF01190">
    <property type="entry name" value="Pollen_Ole_e_1"/>
    <property type="match status" value="1"/>
</dbReference>
<dbReference type="STRING" id="57577.A0A2K3LM81"/>